<gene>
    <name evidence="9" type="ORF">ED236_07330</name>
</gene>
<evidence type="ECO:0000256" key="5">
    <source>
        <dbReference type="ARBA" id="ARBA00023204"/>
    </source>
</evidence>
<dbReference type="InterPro" id="IPR006197">
    <property type="entry name" value="Peptidase_S24_LexA"/>
</dbReference>
<dbReference type="InterPro" id="IPR015927">
    <property type="entry name" value="Peptidase_S24_S26A/B/C"/>
</dbReference>
<dbReference type="PANTHER" id="PTHR33516">
    <property type="entry name" value="LEXA REPRESSOR"/>
    <property type="match status" value="1"/>
</dbReference>
<keyword evidence="2" id="KW-0227">DNA damage</keyword>
<dbReference type="CDD" id="cd06529">
    <property type="entry name" value="S24_LexA-like"/>
    <property type="match status" value="1"/>
</dbReference>
<dbReference type="GO" id="GO:0006355">
    <property type="term" value="P:regulation of DNA-templated transcription"/>
    <property type="evidence" value="ECO:0007669"/>
    <property type="project" value="InterPro"/>
</dbReference>
<dbReference type="PANTHER" id="PTHR33516:SF2">
    <property type="entry name" value="LEXA REPRESSOR-RELATED"/>
    <property type="match status" value="1"/>
</dbReference>
<dbReference type="InterPro" id="IPR050077">
    <property type="entry name" value="LexA_repressor"/>
</dbReference>
<dbReference type="InterPro" id="IPR039418">
    <property type="entry name" value="LexA-like"/>
</dbReference>
<dbReference type="GO" id="GO:0016787">
    <property type="term" value="F:hydrolase activity"/>
    <property type="evidence" value="ECO:0007669"/>
    <property type="project" value="UniProtKB-KW"/>
</dbReference>
<dbReference type="AlphaFoldDB" id="A0A3N0V1M2"/>
<dbReference type="InterPro" id="IPR036286">
    <property type="entry name" value="LexA/Signal_pep-like_sf"/>
</dbReference>
<name>A0A3N0V1M2_9PROT</name>
<keyword evidence="4 7" id="KW-0068">Autocatalytic cleavage</keyword>
<evidence type="ECO:0000259" key="8">
    <source>
        <dbReference type="Pfam" id="PF00717"/>
    </source>
</evidence>
<evidence type="ECO:0000256" key="2">
    <source>
        <dbReference type="ARBA" id="ARBA00022763"/>
    </source>
</evidence>
<evidence type="ECO:0000256" key="4">
    <source>
        <dbReference type="ARBA" id="ARBA00022813"/>
    </source>
</evidence>
<comment type="similarity">
    <text evidence="1 7">Belongs to the peptidase S24 family.</text>
</comment>
<evidence type="ECO:0000256" key="1">
    <source>
        <dbReference type="ARBA" id="ARBA00007484"/>
    </source>
</evidence>
<dbReference type="PRINTS" id="PR00726">
    <property type="entry name" value="LEXASERPTASE"/>
</dbReference>
<dbReference type="SUPFAM" id="SSF51306">
    <property type="entry name" value="LexA/Signal peptidase"/>
    <property type="match status" value="1"/>
</dbReference>
<dbReference type="GO" id="GO:0003677">
    <property type="term" value="F:DNA binding"/>
    <property type="evidence" value="ECO:0007669"/>
    <property type="project" value="InterPro"/>
</dbReference>
<evidence type="ECO:0000313" key="10">
    <source>
        <dbReference type="Proteomes" id="UP000275137"/>
    </source>
</evidence>
<keyword evidence="10" id="KW-1185">Reference proteome</keyword>
<accession>A0A3N0V1M2</accession>
<comment type="caution">
    <text evidence="9">The sequence shown here is derived from an EMBL/GenBank/DDBJ whole genome shotgun (WGS) entry which is preliminary data.</text>
</comment>
<evidence type="ECO:0000313" key="9">
    <source>
        <dbReference type="EMBL" id="ROH86388.1"/>
    </source>
</evidence>
<dbReference type="Proteomes" id="UP000275137">
    <property type="component" value="Unassembled WGS sequence"/>
</dbReference>
<organism evidence="9 10">
    <name type="scientific">Pseudomethylobacillus aquaticus</name>
    <dbReference type="NCBI Taxonomy" id="2676064"/>
    <lineage>
        <taxon>Bacteria</taxon>
        <taxon>Pseudomonadati</taxon>
        <taxon>Pseudomonadota</taxon>
        <taxon>Betaproteobacteria</taxon>
        <taxon>Nitrosomonadales</taxon>
        <taxon>Methylophilaceae</taxon>
        <taxon>Pseudomethylobacillus</taxon>
    </lineage>
</organism>
<evidence type="ECO:0000256" key="7">
    <source>
        <dbReference type="RuleBase" id="RU003991"/>
    </source>
</evidence>
<dbReference type="RefSeq" id="WP_123237449.1">
    <property type="nucleotide sequence ID" value="NZ_RJVP01000003.1"/>
</dbReference>
<keyword evidence="5" id="KW-0234">DNA repair</keyword>
<evidence type="ECO:0000256" key="3">
    <source>
        <dbReference type="ARBA" id="ARBA00022801"/>
    </source>
</evidence>
<feature type="domain" description="Peptidase S24/S26A/S26B/S26C" evidence="8">
    <location>
        <begin position="74"/>
        <end position="185"/>
    </location>
</feature>
<sequence>MGNDVDYLAQLQDYYAEHRTLPSFAAIAQLLGFKSKNAVTALVARFKLQHYLDSAPDKRLKPGSRFFERIIAENSVRAGLPSEAVSDQHDTLTIDEFLVERPSKTVLITVKGDSMIDAGILPDDIVIVEKRPFANPGDMVIAIVDNEFTLKTLGKEGSNFVLYPANKAYATIRPQGQLEIFGVVVGQFRKYK</sequence>
<dbReference type="GO" id="GO:0006281">
    <property type="term" value="P:DNA repair"/>
    <property type="evidence" value="ECO:0007669"/>
    <property type="project" value="UniProtKB-KW"/>
</dbReference>
<keyword evidence="3 7" id="KW-0378">Hydrolase</keyword>
<dbReference type="GO" id="GO:0009432">
    <property type="term" value="P:SOS response"/>
    <property type="evidence" value="ECO:0007669"/>
    <property type="project" value="UniProtKB-KW"/>
</dbReference>
<dbReference type="EMBL" id="RJVP01000003">
    <property type="protein sequence ID" value="ROH86388.1"/>
    <property type="molecule type" value="Genomic_DNA"/>
</dbReference>
<protein>
    <submittedName>
        <fullName evidence="9">LexA family transcriptional regulator</fullName>
    </submittedName>
</protein>
<evidence type="ECO:0000256" key="6">
    <source>
        <dbReference type="ARBA" id="ARBA00023236"/>
    </source>
</evidence>
<reference evidence="9 10" key="1">
    <citation type="submission" date="2018-10" db="EMBL/GenBank/DDBJ databases">
        <authorList>
            <person name="Chen W.-M."/>
        </authorList>
    </citation>
    <scope>NUCLEOTIDE SEQUENCE [LARGE SCALE GENOMIC DNA]</scope>
    <source>
        <strain evidence="9 10">H-5</strain>
    </source>
</reference>
<dbReference type="Gene3D" id="2.10.109.10">
    <property type="entry name" value="Umud Fragment, subunit A"/>
    <property type="match status" value="1"/>
</dbReference>
<keyword evidence="6" id="KW-0742">SOS response</keyword>
<dbReference type="Pfam" id="PF00717">
    <property type="entry name" value="Peptidase_S24"/>
    <property type="match status" value="1"/>
</dbReference>
<proteinExistence type="inferred from homology"/>